<evidence type="ECO:0000259" key="4">
    <source>
        <dbReference type="PROSITE" id="PS51212"/>
    </source>
</evidence>
<feature type="domain" description="WSC" evidence="4">
    <location>
        <begin position="145"/>
        <end position="240"/>
    </location>
</feature>
<evidence type="ECO:0000256" key="1">
    <source>
        <dbReference type="ARBA" id="ARBA00022729"/>
    </source>
</evidence>
<dbReference type="Pfam" id="PF07250">
    <property type="entry name" value="Glyoxal_oxid_N"/>
    <property type="match status" value="1"/>
</dbReference>
<dbReference type="PANTHER" id="PTHR32208">
    <property type="entry name" value="SECRETED PROTEIN-RELATED"/>
    <property type="match status" value="1"/>
</dbReference>
<feature type="domain" description="WSC" evidence="4">
    <location>
        <begin position="937"/>
        <end position="1034"/>
    </location>
</feature>
<keyword evidence="1 3" id="KW-0732">Signal</keyword>
<comment type="caution">
    <text evidence="5">The sequence shown here is derived from an EMBL/GenBank/DDBJ whole genome shotgun (WGS) entry which is preliminary data.</text>
</comment>
<dbReference type="SMART" id="SM00321">
    <property type="entry name" value="WSC"/>
    <property type="match status" value="5"/>
</dbReference>
<dbReference type="Gene3D" id="2.60.40.10">
    <property type="entry name" value="Immunoglobulins"/>
    <property type="match status" value="1"/>
</dbReference>
<feature type="region of interest" description="Disordered" evidence="2">
    <location>
        <begin position="242"/>
        <end position="267"/>
    </location>
</feature>
<reference evidence="5 6" key="1">
    <citation type="submission" date="2016-07" db="EMBL/GenBank/DDBJ databases">
        <title>Comparative genomics of the entomopathogenic fungus Beauveria bassiana.</title>
        <authorList>
            <person name="Valero Jimenez C.A."/>
            <person name="Zwaan B.J."/>
            <person name="Van Kan J.A."/>
            <person name="Takken W."/>
            <person name="Debets A.J."/>
            <person name="Schoustra S.E."/>
            <person name="Koenraadt C.J."/>
        </authorList>
    </citation>
    <scope>NUCLEOTIDE SEQUENCE [LARGE SCALE GENOMIC DNA]</scope>
    <source>
        <strain evidence="5 6">ARSEF 8028</strain>
    </source>
</reference>
<dbReference type="OrthoDB" id="2019572at2759"/>
<gene>
    <name evidence="5" type="ORF">BB8028_0003g12140</name>
</gene>
<evidence type="ECO:0000313" key="5">
    <source>
        <dbReference type="EMBL" id="PQK12597.1"/>
    </source>
</evidence>
<dbReference type="Pfam" id="PF01822">
    <property type="entry name" value="WSC"/>
    <property type="match status" value="5"/>
</dbReference>
<name>A0A2S7Y915_BEABA</name>
<protein>
    <recommendedName>
        <fullName evidence="4">WSC domain-containing protein</fullName>
    </recommendedName>
</protein>
<dbReference type="Proteomes" id="UP000237441">
    <property type="component" value="Unassembled WGS sequence"/>
</dbReference>
<feature type="domain" description="WSC" evidence="4">
    <location>
        <begin position="827"/>
        <end position="921"/>
    </location>
</feature>
<dbReference type="InterPro" id="IPR011043">
    <property type="entry name" value="Gal_Oxase/kelch_b-propeller"/>
</dbReference>
<feature type="chain" id="PRO_5015692413" description="WSC domain-containing protein" evidence="3">
    <location>
        <begin position="23"/>
        <end position="1558"/>
    </location>
</feature>
<evidence type="ECO:0000256" key="3">
    <source>
        <dbReference type="SAM" id="SignalP"/>
    </source>
</evidence>
<dbReference type="EMBL" id="JRHA01000003">
    <property type="protein sequence ID" value="PQK12597.1"/>
    <property type="molecule type" value="Genomic_DNA"/>
</dbReference>
<feature type="domain" description="WSC" evidence="4">
    <location>
        <begin position="276"/>
        <end position="368"/>
    </location>
</feature>
<dbReference type="SUPFAM" id="SSF81296">
    <property type="entry name" value="E set domains"/>
    <property type="match status" value="1"/>
</dbReference>
<sequence>MKTQTLATAAFATLSAFSSVTATSDQSRAALVSPREFEEQDWQHQGCYVDVGRTISDAVSTDGGMTNAKCTAYCFERGFVYAGTEYFSECYCGNFLARGARLAKDEDCSTECAGNNTEACGGRNRLTLYKTELITPPAVNPGVGDWESMGCYIEGSTGRALERQIFSVPSSNMTASQCMGACDIQGLSLSGLEYGGECFCGNETKNYARAAAFGGCSMPCNGNRTELCGGSNRLNLYRNKLRYTSSPTPPAPTETSGSGDTTPTQCPNQPAAVGQEWKFHGCYTEGDGVRALDNRSYSDNEMTLGDCSRFCSGFAFFGLEYGRECYCGNAFNSGAVETSESECSMLCPGGMQCDYCGAGNRLSVYLNSRIHVGPSSSAVTTARSTYTTISTSLRISGGTDSVSSSAISTLSPTASSIAGLKPTIDAETPSSVASSIVFTTTAKNSTAVESQLTIATSGPVSKLSTTESLVSTATAPNSRITSWASSNWHSTHTSLPPPLISDTSVLPETEPSSKLVQNTTYTDTLASASSLPSTASISITTTSTDILTSTSLSSTASILINTTSTDIPTSISSLPSTTLIPMTTTSKDILTSQGISTSKDILTSEDISTSTSSLPSTASFGINTTSTDILTSISSLPSTTLIPITTTSQDILTSKDISTSTSSLSSTTLIPITTKSKDVLTSEDISTSTSSLPLTASISINTASKDNITSASSLPLTTSITIIKTSTGPLTSASSLPSTTSILINTTSKDILTPTSSLPPTTAISINKTSTGPLTSASSLSLTTSIPINKTSTLTTSSASFILANSSRTASPISTPTPTPTGLLPDGWGFYGCWIDGAQGRILDKQLPDSDELTLQSCAASCAKAGYSIAGAEFHSQCFCDNHIINGGIKANSTDECNMPCAGNSTQNCGGSDRMTIMSVGQPKIQLAPVTLQTVGKWKYQGCYEDNVNQTKVFFWQNLFPDVMTPEMCLNRCADFGYMAAGLEYGQECYCGDPENIIVKKSTKKAEKECDVPCVGNSSAFCGGGSRLSTYFWGGKPFYSWDFPEAGSPAAGSYDFLIGGTNIPLITSQAINGKVTFLEKFGTGPPNSTGAYELDLSQIDNWDLAWRTMHVKTDVFCAAGLTLPDKAGRQINIGGWSGASTFGVRLYSPDGKAGVHGKNDWEENASILKLQDGRWYPTAMNMANGSILIIGGEEGSNAAPVPTLEILPYTGTKPLHMDWLERTDPNNLYPFATVLPSGGIFVAYWNEARILDENTFATVKTLPMIPGAVNDPMGGRTYPLEGAAVLLPQYAPYKDPIGVLICGGATTGPNNALDNCVSIYPDAESPKWELERMPSTRVMSCMAPLPDGTFLILNGAHHGVAGFGLGVDPNLNALMYDPRKPLGRRITVMANTTVARMYHSEGITLLDGRVLVSGSDPQDGVNPQEYRIETFTPPYLLSGKPRPTFTLKNTDWKYGQKVSFKLGGKAVNGDITVSLLGSVSSTHGNSMGARTLFPDMSCSGTSCTVTAPPGKYIAPPGWYQFFVLDGGIPAVGVFIRIGGDPAGLGNWPEGDSFTRPGV</sequence>
<evidence type="ECO:0000313" key="6">
    <source>
        <dbReference type="Proteomes" id="UP000237441"/>
    </source>
</evidence>
<dbReference type="Pfam" id="PF09118">
    <property type="entry name" value="GO-like_E_set"/>
    <property type="match status" value="1"/>
</dbReference>
<dbReference type="InterPro" id="IPR015202">
    <property type="entry name" value="GO-like_E_set"/>
</dbReference>
<dbReference type="InterPro" id="IPR014756">
    <property type="entry name" value="Ig_E-set"/>
</dbReference>
<dbReference type="InterPro" id="IPR013783">
    <property type="entry name" value="Ig-like_fold"/>
</dbReference>
<organism evidence="5 6">
    <name type="scientific">Beauveria bassiana</name>
    <name type="common">White muscardine disease fungus</name>
    <name type="synonym">Tritirachium shiotae</name>
    <dbReference type="NCBI Taxonomy" id="176275"/>
    <lineage>
        <taxon>Eukaryota</taxon>
        <taxon>Fungi</taxon>
        <taxon>Dikarya</taxon>
        <taxon>Ascomycota</taxon>
        <taxon>Pezizomycotina</taxon>
        <taxon>Sordariomycetes</taxon>
        <taxon>Hypocreomycetidae</taxon>
        <taxon>Hypocreales</taxon>
        <taxon>Cordycipitaceae</taxon>
        <taxon>Beauveria</taxon>
    </lineage>
</organism>
<dbReference type="PROSITE" id="PS51212">
    <property type="entry name" value="WSC"/>
    <property type="match status" value="5"/>
</dbReference>
<dbReference type="PANTHER" id="PTHR32208:SF105">
    <property type="entry name" value="COPPER RADICAL OXIDASE"/>
    <property type="match status" value="1"/>
</dbReference>
<dbReference type="Gene3D" id="2.130.10.80">
    <property type="entry name" value="Galactose oxidase/kelch, beta-propeller"/>
    <property type="match status" value="1"/>
</dbReference>
<feature type="domain" description="WSC" evidence="4">
    <location>
        <begin position="41"/>
        <end position="132"/>
    </location>
</feature>
<proteinExistence type="predicted"/>
<dbReference type="CDD" id="cd02851">
    <property type="entry name" value="E_set_GO_C"/>
    <property type="match status" value="1"/>
</dbReference>
<accession>A0A2S7Y915</accession>
<dbReference type="SUPFAM" id="SSF50965">
    <property type="entry name" value="Galactose oxidase, central domain"/>
    <property type="match status" value="1"/>
</dbReference>
<dbReference type="InterPro" id="IPR037293">
    <property type="entry name" value="Gal_Oxidase_central_sf"/>
</dbReference>
<evidence type="ECO:0000256" key="2">
    <source>
        <dbReference type="SAM" id="MobiDB-lite"/>
    </source>
</evidence>
<dbReference type="InterPro" id="IPR002889">
    <property type="entry name" value="WSC_carb-bd"/>
</dbReference>
<dbReference type="InterPro" id="IPR009880">
    <property type="entry name" value="Glyoxal_oxidase_N"/>
</dbReference>
<feature type="signal peptide" evidence="3">
    <location>
        <begin position="1"/>
        <end position="22"/>
    </location>
</feature>